<dbReference type="Gramene" id="TKW10643">
    <property type="protein sequence ID" value="TKW10643"/>
    <property type="gene ID" value="SEVIR_6G179300v2"/>
</dbReference>
<proteinExistence type="predicted"/>
<gene>
    <name evidence="2" type="ORF">SEVIR_6G179300v2</name>
</gene>
<dbReference type="AlphaFoldDB" id="A0A4U6U9T1"/>
<feature type="region of interest" description="Disordered" evidence="1">
    <location>
        <begin position="1"/>
        <end position="116"/>
    </location>
</feature>
<organism evidence="2 3">
    <name type="scientific">Setaria viridis</name>
    <name type="common">Green bristlegrass</name>
    <name type="synonym">Setaria italica subsp. viridis</name>
    <dbReference type="NCBI Taxonomy" id="4556"/>
    <lineage>
        <taxon>Eukaryota</taxon>
        <taxon>Viridiplantae</taxon>
        <taxon>Streptophyta</taxon>
        <taxon>Embryophyta</taxon>
        <taxon>Tracheophyta</taxon>
        <taxon>Spermatophyta</taxon>
        <taxon>Magnoliopsida</taxon>
        <taxon>Liliopsida</taxon>
        <taxon>Poales</taxon>
        <taxon>Poaceae</taxon>
        <taxon>PACMAD clade</taxon>
        <taxon>Panicoideae</taxon>
        <taxon>Panicodae</taxon>
        <taxon>Paniceae</taxon>
        <taxon>Cenchrinae</taxon>
        <taxon>Setaria</taxon>
    </lineage>
</organism>
<dbReference type="Proteomes" id="UP000298652">
    <property type="component" value="Chromosome 6"/>
</dbReference>
<sequence>MTRLPLIWPHRVVIEERPHDSANRVHRKEITGGTAARKPQNRGKPSPAASPVGESETGPSRHPGQGRNTESTRQPNQPGFLPPHAHRAAGLGPRPGDTTTAPRRAPLSPPFARESQ</sequence>
<accession>A0A4U6U9T1</accession>
<evidence type="ECO:0000313" key="3">
    <source>
        <dbReference type="Proteomes" id="UP000298652"/>
    </source>
</evidence>
<feature type="compositionally biased region" description="Basic and acidic residues" evidence="1">
    <location>
        <begin position="12"/>
        <end position="23"/>
    </location>
</feature>
<name>A0A4U6U9T1_SETVI</name>
<reference evidence="2" key="1">
    <citation type="submission" date="2019-03" db="EMBL/GenBank/DDBJ databases">
        <title>WGS assembly of Setaria viridis.</title>
        <authorList>
            <person name="Huang P."/>
            <person name="Jenkins J."/>
            <person name="Grimwood J."/>
            <person name="Barry K."/>
            <person name="Healey A."/>
            <person name="Mamidi S."/>
            <person name="Sreedasyam A."/>
            <person name="Shu S."/>
            <person name="Feldman M."/>
            <person name="Wu J."/>
            <person name="Yu Y."/>
            <person name="Chen C."/>
            <person name="Johnson J."/>
            <person name="Rokhsar D."/>
            <person name="Baxter I."/>
            <person name="Schmutz J."/>
            <person name="Brutnell T."/>
            <person name="Kellogg E."/>
        </authorList>
    </citation>
    <scope>NUCLEOTIDE SEQUENCE [LARGE SCALE GENOMIC DNA]</scope>
</reference>
<protein>
    <submittedName>
        <fullName evidence="2">Uncharacterized protein</fullName>
    </submittedName>
</protein>
<evidence type="ECO:0000256" key="1">
    <source>
        <dbReference type="SAM" id="MobiDB-lite"/>
    </source>
</evidence>
<feature type="compositionally biased region" description="Polar residues" evidence="1">
    <location>
        <begin position="66"/>
        <end position="77"/>
    </location>
</feature>
<evidence type="ECO:0000313" key="2">
    <source>
        <dbReference type="EMBL" id="TKW10643.1"/>
    </source>
</evidence>
<dbReference type="EMBL" id="CM016557">
    <property type="protein sequence ID" value="TKW10643.1"/>
    <property type="molecule type" value="Genomic_DNA"/>
</dbReference>
<keyword evidence="3" id="KW-1185">Reference proteome</keyword>